<dbReference type="Pfam" id="PF04828">
    <property type="entry name" value="GFA"/>
    <property type="match status" value="1"/>
</dbReference>
<dbReference type="SUPFAM" id="SSF51316">
    <property type="entry name" value="Mss4-like"/>
    <property type="match status" value="1"/>
</dbReference>
<dbReference type="Proteomes" id="UP000799291">
    <property type="component" value="Unassembled WGS sequence"/>
</dbReference>
<dbReference type="AlphaFoldDB" id="A0A6G1JK03"/>
<comment type="similarity">
    <text evidence="1">Belongs to the Gfa family.</text>
</comment>
<evidence type="ECO:0000256" key="2">
    <source>
        <dbReference type="ARBA" id="ARBA00022723"/>
    </source>
</evidence>
<feature type="domain" description="CENP-V/GFA" evidence="4">
    <location>
        <begin position="1"/>
        <end position="86"/>
    </location>
</feature>
<dbReference type="InterPro" id="IPR011057">
    <property type="entry name" value="Mss4-like_sf"/>
</dbReference>
<accession>A0A6G1JK03</accession>
<proteinExistence type="inferred from homology"/>
<gene>
    <name evidence="5" type="ORF">K458DRAFT_413319</name>
</gene>
<organism evidence="5 6">
    <name type="scientific">Lentithecium fluviatile CBS 122367</name>
    <dbReference type="NCBI Taxonomy" id="1168545"/>
    <lineage>
        <taxon>Eukaryota</taxon>
        <taxon>Fungi</taxon>
        <taxon>Dikarya</taxon>
        <taxon>Ascomycota</taxon>
        <taxon>Pezizomycotina</taxon>
        <taxon>Dothideomycetes</taxon>
        <taxon>Pleosporomycetidae</taxon>
        <taxon>Pleosporales</taxon>
        <taxon>Massarineae</taxon>
        <taxon>Lentitheciaceae</taxon>
        <taxon>Lentithecium</taxon>
    </lineage>
</organism>
<dbReference type="PROSITE" id="PS51891">
    <property type="entry name" value="CENP_V_GFA"/>
    <property type="match status" value="1"/>
</dbReference>
<evidence type="ECO:0000256" key="3">
    <source>
        <dbReference type="ARBA" id="ARBA00022833"/>
    </source>
</evidence>
<sequence length="149" mass="16689">MCRKHSGALFPQNASFSIANFSPPITSHPTYKTYASSPNTERGFCSTCGSVLVFHDKRDTDTIQINLGAFDEDVLCGKRDEAGAWEDEYGRHVPRIGGWGKELCYPGYHIFSENEIPGVTDDFEGLKYLTDKESGKAFRGKVRDLKKQE</sequence>
<dbReference type="GO" id="GO:0046872">
    <property type="term" value="F:metal ion binding"/>
    <property type="evidence" value="ECO:0007669"/>
    <property type="project" value="UniProtKB-KW"/>
</dbReference>
<keyword evidence="2" id="KW-0479">Metal-binding</keyword>
<dbReference type="Gene3D" id="3.90.1590.10">
    <property type="entry name" value="glutathione-dependent formaldehyde- activating enzyme (gfa)"/>
    <property type="match status" value="1"/>
</dbReference>
<evidence type="ECO:0000256" key="1">
    <source>
        <dbReference type="ARBA" id="ARBA00005495"/>
    </source>
</evidence>
<evidence type="ECO:0000259" key="4">
    <source>
        <dbReference type="PROSITE" id="PS51891"/>
    </source>
</evidence>
<dbReference type="GO" id="GO:0016846">
    <property type="term" value="F:carbon-sulfur lyase activity"/>
    <property type="evidence" value="ECO:0007669"/>
    <property type="project" value="InterPro"/>
</dbReference>
<keyword evidence="3" id="KW-0862">Zinc</keyword>
<reference evidence="5" key="1">
    <citation type="journal article" date="2020" name="Stud. Mycol.">
        <title>101 Dothideomycetes genomes: a test case for predicting lifestyles and emergence of pathogens.</title>
        <authorList>
            <person name="Haridas S."/>
            <person name="Albert R."/>
            <person name="Binder M."/>
            <person name="Bloem J."/>
            <person name="Labutti K."/>
            <person name="Salamov A."/>
            <person name="Andreopoulos B."/>
            <person name="Baker S."/>
            <person name="Barry K."/>
            <person name="Bills G."/>
            <person name="Bluhm B."/>
            <person name="Cannon C."/>
            <person name="Castanera R."/>
            <person name="Culley D."/>
            <person name="Daum C."/>
            <person name="Ezra D."/>
            <person name="Gonzalez J."/>
            <person name="Henrissat B."/>
            <person name="Kuo A."/>
            <person name="Liang C."/>
            <person name="Lipzen A."/>
            <person name="Lutzoni F."/>
            <person name="Magnuson J."/>
            <person name="Mondo S."/>
            <person name="Nolan M."/>
            <person name="Ohm R."/>
            <person name="Pangilinan J."/>
            <person name="Park H.-J."/>
            <person name="Ramirez L."/>
            <person name="Alfaro M."/>
            <person name="Sun H."/>
            <person name="Tritt A."/>
            <person name="Yoshinaga Y."/>
            <person name="Zwiers L.-H."/>
            <person name="Turgeon B."/>
            <person name="Goodwin S."/>
            <person name="Spatafora J."/>
            <person name="Crous P."/>
            <person name="Grigoriev I."/>
        </authorList>
    </citation>
    <scope>NUCLEOTIDE SEQUENCE</scope>
    <source>
        <strain evidence="5">CBS 122367</strain>
    </source>
</reference>
<evidence type="ECO:0000313" key="5">
    <source>
        <dbReference type="EMBL" id="KAF2690551.1"/>
    </source>
</evidence>
<dbReference type="OrthoDB" id="6329284at2759"/>
<evidence type="ECO:0000313" key="6">
    <source>
        <dbReference type="Proteomes" id="UP000799291"/>
    </source>
</evidence>
<protein>
    <recommendedName>
        <fullName evidence="4">CENP-V/GFA domain-containing protein</fullName>
    </recommendedName>
</protein>
<name>A0A6G1JK03_9PLEO</name>
<dbReference type="EMBL" id="MU005571">
    <property type="protein sequence ID" value="KAF2690551.1"/>
    <property type="molecule type" value="Genomic_DNA"/>
</dbReference>
<keyword evidence="6" id="KW-1185">Reference proteome</keyword>
<dbReference type="InterPro" id="IPR006913">
    <property type="entry name" value="CENP-V/GFA"/>
</dbReference>